<reference evidence="15" key="2">
    <citation type="submission" date="2025-09" db="UniProtKB">
        <authorList>
            <consortium name="Ensembl"/>
        </authorList>
    </citation>
    <scope>IDENTIFICATION</scope>
</reference>
<dbReference type="InterPro" id="IPR026516">
    <property type="entry name" value="THAP1/10"/>
</dbReference>
<dbReference type="Pfam" id="PF05485">
    <property type="entry name" value="THAP"/>
    <property type="match status" value="1"/>
</dbReference>
<dbReference type="AlphaFoldDB" id="A0A8P4G5Z3"/>
<keyword evidence="10 13" id="KW-0539">Nucleus</keyword>
<evidence type="ECO:0000256" key="11">
    <source>
        <dbReference type="ARBA" id="ARBA00023306"/>
    </source>
</evidence>
<keyword evidence="16" id="KW-1185">Reference proteome</keyword>
<evidence type="ECO:0000256" key="7">
    <source>
        <dbReference type="ARBA" id="ARBA00023054"/>
    </source>
</evidence>
<evidence type="ECO:0000256" key="13">
    <source>
        <dbReference type="RuleBase" id="RU369073"/>
    </source>
</evidence>
<dbReference type="SMART" id="SM00980">
    <property type="entry name" value="THAP"/>
    <property type="match status" value="1"/>
</dbReference>
<dbReference type="InterPro" id="IPR006612">
    <property type="entry name" value="THAP_Znf"/>
</dbReference>
<dbReference type="PANTHER" id="PTHR46600">
    <property type="entry name" value="THAP DOMAIN-CONTAINING"/>
    <property type="match status" value="1"/>
</dbReference>
<evidence type="ECO:0000313" key="16">
    <source>
        <dbReference type="Proteomes" id="UP000694389"/>
    </source>
</evidence>
<evidence type="ECO:0000256" key="2">
    <source>
        <dbReference type="ARBA" id="ARBA00006177"/>
    </source>
</evidence>
<evidence type="ECO:0000256" key="1">
    <source>
        <dbReference type="ARBA" id="ARBA00004642"/>
    </source>
</evidence>
<dbReference type="GO" id="GO:0043565">
    <property type="term" value="F:sequence-specific DNA binding"/>
    <property type="evidence" value="ECO:0007669"/>
    <property type="project" value="UniProtKB-UniRule"/>
</dbReference>
<proteinExistence type="inferred from homology"/>
<evidence type="ECO:0000256" key="6">
    <source>
        <dbReference type="ARBA" id="ARBA00023015"/>
    </source>
</evidence>
<keyword evidence="6 13" id="KW-0805">Transcription regulation</keyword>
<dbReference type="Gene3D" id="6.20.210.20">
    <property type="entry name" value="THAP domain"/>
    <property type="match status" value="1"/>
</dbReference>
<accession>A0A8P4G5Z3</accession>
<keyword evidence="7 13" id="KW-0175">Coiled coil</keyword>
<comment type="similarity">
    <text evidence="2 13">Belongs to the THAP1 family.</text>
</comment>
<comment type="subcellular location">
    <subcellularLocation>
        <location evidence="1 13">Nucleus</location>
        <location evidence="1 13">Nucleoplasm</location>
    </subcellularLocation>
</comment>
<organism evidence="15 16">
    <name type="scientific">Dicentrarchus labrax</name>
    <name type="common">European seabass</name>
    <name type="synonym">Morone labrax</name>
    <dbReference type="NCBI Taxonomy" id="13489"/>
    <lineage>
        <taxon>Eukaryota</taxon>
        <taxon>Metazoa</taxon>
        <taxon>Chordata</taxon>
        <taxon>Craniata</taxon>
        <taxon>Vertebrata</taxon>
        <taxon>Euteleostomi</taxon>
        <taxon>Actinopterygii</taxon>
        <taxon>Neopterygii</taxon>
        <taxon>Teleostei</taxon>
        <taxon>Neoteleostei</taxon>
        <taxon>Acanthomorphata</taxon>
        <taxon>Eupercaria</taxon>
        <taxon>Moronidae</taxon>
        <taxon>Dicentrarchus</taxon>
    </lineage>
</organism>
<evidence type="ECO:0000256" key="12">
    <source>
        <dbReference type="PROSITE-ProRule" id="PRU00309"/>
    </source>
</evidence>
<dbReference type="GO" id="GO:0005654">
    <property type="term" value="C:nucleoplasm"/>
    <property type="evidence" value="ECO:0007669"/>
    <property type="project" value="UniProtKB-SubCell"/>
</dbReference>
<dbReference type="SUPFAM" id="SSF57716">
    <property type="entry name" value="Glucocorticoid receptor-like (DNA-binding domain)"/>
    <property type="match status" value="1"/>
</dbReference>
<evidence type="ECO:0000256" key="9">
    <source>
        <dbReference type="ARBA" id="ARBA00023163"/>
    </source>
</evidence>
<keyword evidence="11 13" id="KW-0131">Cell cycle</keyword>
<evidence type="ECO:0000256" key="8">
    <source>
        <dbReference type="ARBA" id="ARBA00023125"/>
    </source>
</evidence>
<comment type="function">
    <text evidence="13">DNA-binding transcription regulator that regulates endothelial cell proliferation and G1/S cell-cycle progression. Specifically binds the 5'-[AT]NTNN[GT]GGCA[AGT]-3' core DNA sequence and acts by modulating expression of pRB-E2F cell-cycle target genes.</text>
</comment>
<feature type="domain" description="THAP-type" evidence="14">
    <location>
        <begin position="1"/>
        <end position="81"/>
    </location>
</feature>
<evidence type="ECO:0000259" key="14">
    <source>
        <dbReference type="PROSITE" id="PS50950"/>
    </source>
</evidence>
<dbReference type="GO" id="GO:0008270">
    <property type="term" value="F:zinc ion binding"/>
    <property type="evidence" value="ECO:0007669"/>
    <property type="project" value="UniProtKB-KW"/>
</dbReference>
<dbReference type="PANTHER" id="PTHR46600:SF1">
    <property type="entry name" value="THAP DOMAIN-CONTAINING PROTEIN 1"/>
    <property type="match status" value="1"/>
</dbReference>
<evidence type="ECO:0000256" key="10">
    <source>
        <dbReference type="ARBA" id="ARBA00023242"/>
    </source>
</evidence>
<reference evidence="15" key="1">
    <citation type="submission" date="2025-08" db="UniProtKB">
        <authorList>
            <consortium name="Ensembl"/>
        </authorList>
    </citation>
    <scope>IDENTIFICATION</scope>
</reference>
<name>A0A8P4G5Z3_DICLA</name>
<dbReference type="Ensembl" id="ENSDLAT00005072843.1">
    <property type="protein sequence ID" value="ENSDLAP00005069073.1"/>
    <property type="gene ID" value="ENSDLAG00005033801.1"/>
</dbReference>
<protein>
    <recommendedName>
        <fullName evidence="13">THAP domain-containing protein 1</fullName>
    </recommendedName>
</protein>
<sequence>MGRQCCSPGCRNTSGLHSFPADITMRRQWFRALGLPDRVLPPRAGVCNRHFTRDCFSNFMQVDAGFTEVLQLKRDAVPNTALPTALYSSSC</sequence>
<evidence type="ECO:0000256" key="5">
    <source>
        <dbReference type="ARBA" id="ARBA00022833"/>
    </source>
</evidence>
<dbReference type="GO" id="GO:0001935">
    <property type="term" value="P:endothelial cell proliferation"/>
    <property type="evidence" value="ECO:0007669"/>
    <property type="project" value="UniProtKB-UniRule"/>
</dbReference>
<keyword evidence="9 13" id="KW-0804">Transcription</keyword>
<dbReference type="GeneTree" id="ENSGT01120000272590"/>
<dbReference type="InterPro" id="IPR038441">
    <property type="entry name" value="THAP_Znf_sf"/>
</dbReference>
<evidence type="ECO:0000256" key="3">
    <source>
        <dbReference type="ARBA" id="ARBA00022723"/>
    </source>
</evidence>
<keyword evidence="8 12" id="KW-0238">DNA-binding</keyword>
<keyword evidence="5" id="KW-0862">Zinc</keyword>
<dbReference type="PROSITE" id="PS50950">
    <property type="entry name" value="ZF_THAP"/>
    <property type="match status" value="1"/>
</dbReference>
<dbReference type="GO" id="GO:0003700">
    <property type="term" value="F:DNA-binding transcription factor activity"/>
    <property type="evidence" value="ECO:0007669"/>
    <property type="project" value="UniProtKB-UniRule"/>
</dbReference>
<keyword evidence="3" id="KW-0479">Metal-binding</keyword>
<evidence type="ECO:0000256" key="4">
    <source>
        <dbReference type="ARBA" id="ARBA00022771"/>
    </source>
</evidence>
<dbReference type="SMART" id="SM00692">
    <property type="entry name" value="DM3"/>
    <property type="match status" value="1"/>
</dbReference>
<keyword evidence="4 12" id="KW-0863">Zinc-finger</keyword>
<dbReference type="Proteomes" id="UP000694389">
    <property type="component" value="Unassembled WGS sequence"/>
</dbReference>
<evidence type="ECO:0000313" key="15">
    <source>
        <dbReference type="Ensembl" id="ENSDLAP00005069073.1"/>
    </source>
</evidence>